<dbReference type="CDD" id="cd06558">
    <property type="entry name" value="crotonase-like"/>
    <property type="match status" value="1"/>
</dbReference>
<accession>A0A428N6J8</accession>
<gene>
    <name evidence="3" type="ORF">D7Z54_07930</name>
</gene>
<dbReference type="PANTHER" id="PTHR11941:SF54">
    <property type="entry name" value="ENOYL-COA HYDRATASE, MITOCHONDRIAL"/>
    <property type="match status" value="1"/>
</dbReference>
<dbReference type="OrthoDB" id="9775794at2"/>
<dbReference type="GO" id="GO:0006635">
    <property type="term" value="P:fatty acid beta-oxidation"/>
    <property type="evidence" value="ECO:0007669"/>
    <property type="project" value="TreeGrafter"/>
</dbReference>
<name>A0A428N6J8_9BACI</name>
<evidence type="ECO:0000256" key="2">
    <source>
        <dbReference type="ARBA" id="ARBA00023239"/>
    </source>
</evidence>
<dbReference type="Gene3D" id="1.10.12.10">
    <property type="entry name" value="Lyase 2-enoyl-coa Hydratase, Chain A, domain 2"/>
    <property type="match status" value="1"/>
</dbReference>
<evidence type="ECO:0000313" key="3">
    <source>
        <dbReference type="EMBL" id="RSL34031.1"/>
    </source>
</evidence>
<dbReference type="Proteomes" id="UP000275076">
    <property type="component" value="Unassembled WGS sequence"/>
</dbReference>
<protein>
    <recommendedName>
        <fullName evidence="5">Enoyl-CoA hydratase/carnithine racemase</fullName>
    </recommendedName>
</protein>
<comment type="similarity">
    <text evidence="1">Belongs to the enoyl-CoA hydratase/isomerase family.</text>
</comment>
<organism evidence="3 4">
    <name type="scientific">Salibacterium salarium</name>
    <dbReference type="NCBI Taxonomy" id="284579"/>
    <lineage>
        <taxon>Bacteria</taxon>
        <taxon>Bacillati</taxon>
        <taxon>Bacillota</taxon>
        <taxon>Bacilli</taxon>
        <taxon>Bacillales</taxon>
        <taxon>Bacillaceae</taxon>
    </lineage>
</organism>
<keyword evidence="4" id="KW-1185">Reference proteome</keyword>
<keyword evidence="2" id="KW-0456">Lyase</keyword>
<dbReference type="SUPFAM" id="SSF52096">
    <property type="entry name" value="ClpP/crotonase"/>
    <property type="match status" value="1"/>
</dbReference>
<sequence>MITEKQDIYLVKDGAVATLFFNRPEKRNALTFEMWKKLGSLLDEVEEDRNIKVMILRGVDDTSFAAGADISEFKTLRYSAQGASTYNNATLETEEKLSKLTKPTIAMIQNYCIGGGCELSLACDFRFADKTGKFGITPAKLGLIYNLPGTKNLVDLVGPSGAKDILYSGRIIEADEAYHMRLIDRIYEPDEIAEATYEYAERLAKNAQMSIRGAKTIIQEILNGETQENDKIADLVLSSFESKDYKEGVNAFLEKRKPDFTYS</sequence>
<dbReference type="InterPro" id="IPR001753">
    <property type="entry name" value="Enoyl-CoA_hydra/iso"/>
</dbReference>
<dbReference type="PANTHER" id="PTHR11941">
    <property type="entry name" value="ENOYL-COA HYDRATASE-RELATED"/>
    <property type="match status" value="1"/>
</dbReference>
<evidence type="ECO:0008006" key="5">
    <source>
        <dbReference type="Google" id="ProtNLM"/>
    </source>
</evidence>
<dbReference type="InterPro" id="IPR014748">
    <property type="entry name" value="Enoyl-CoA_hydra_C"/>
</dbReference>
<evidence type="ECO:0000313" key="4">
    <source>
        <dbReference type="Proteomes" id="UP000275076"/>
    </source>
</evidence>
<dbReference type="AlphaFoldDB" id="A0A428N6J8"/>
<dbReference type="Pfam" id="PF00378">
    <property type="entry name" value="ECH_1"/>
    <property type="match status" value="1"/>
</dbReference>
<evidence type="ECO:0000256" key="1">
    <source>
        <dbReference type="ARBA" id="ARBA00005254"/>
    </source>
</evidence>
<dbReference type="RefSeq" id="WP_125555300.1">
    <property type="nucleotide sequence ID" value="NZ_RBVX01000005.1"/>
</dbReference>
<dbReference type="EMBL" id="RBVX01000005">
    <property type="protein sequence ID" value="RSL34031.1"/>
    <property type="molecule type" value="Genomic_DNA"/>
</dbReference>
<dbReference type="InterPro" id="IPR029045">
    <property type="entry name" value="ClpP/crotonase-like_dom_sf"/>
</dbReference>
<comment type="caution">
    <text evidence="3">The sequence shown here is derived from an EMBL/GenBank/DDBJ whole genome shotgun (WGS) entry which is preliminary data.</text>
</comment>
<reference evidence="3 4" key="1">
    <citation type="submission" date="2018-10" db="EMBL/GenBank/DDBJ databases">
        <title>Draft genome sequence of Bacillus salarius IM0101, isolated from a hypersaline soil in Inner Mongolia, China.</title>
        <authorList>
            <person name="Yamprayoonswat W."/>
            <person name="Boonvisut S."/>
            <person name="Jumpathong W."/>
            <person name="Sittihan S."/>
            <person name="Ruangsuj P."/>
            <person name="Wanthongcharoen S."/>
            <person name="Thongpramul N."/>
            <person name="Pimmason S."/>
            <person name="Yu B."/>
            <person name="Yasawong M."/>
        </authorList>
    </citation>
    <scope>NUCLEOTIDE SEQUENCE [LARGE SCALE GENOMIC DNA]</scope>
    <source>
        <strain evidence="3 4">IM0101</strain>
    </source>
</reference>
<dbReference type="Gene3D" id="3.90.226.10">
    <property type="entry name" value="2-enoyl-CoA Hydratase, Chain A, domain 1"/>
    <property type="match status" value="1"/>
</dbReference>
<proteinExistence type="inferred from homology"/>
<dbReference type="GO" id="GO:0016829">
    <property type="term" value="F:lyase activity"/>
    <property type="evidence" value="ECO:0007669"/>
    <property type="project" value="UniProtKB-KW"/>
</dbReference>